<dbReference type="GO" id="GO:0016491">
    <property type="term" value="F:oxidoreductase activity"/>
    <property type="evidence" value="ECO:0007669"/>
    <property type="project" value="UniProtKB-KW"/>
</dbReference>
<dbReference type="InterPro" id="IPR000415">
    <property type="entry name" value="Nitroreductase-like"/>
</dbReference>
<evidence type="ECO:0000256" key="2">
    <source>
        <dbReference type="ARBA" id="ARBA00022643"/>
    </source>
</evidence>
<dbReference type="Gene3D" id="3.40.109.10">
    <property type="entry name" value="NADH Oxidase"/>
    <property type="match status" value="1"/>
</dbReference>
<evidence type="ECO:0000259" key="5">
    <source>
        <dbReference type="Pfam" id="PF00881"/>
    </source>
</evidence>
<feature type="domain" description="Nitroreductase" evidence="5">
    <location>
        <begin position="49"/>
        <end position="222"/>
    </location>
</feature>
<dbReference type="CDD" id="cd02062">
    <property type="entry name" value="Nitro_FMN_reductase"/>
    <property type="match status" value="1"/>
</dbReference>
<dbReference type="EMBL" id="FAOZ01000037">
    <property type="protein sequence ID" value="CUU60219.1"/>
    <property type="molecule type" value="Genomic_DNA"/>
</dbReference>
<dbReference type="InterPro" id="IPR029479">
    <property type="entry name" value="Nitroreductase"/>
</dbReference>
<dbReference type="Pfam" id="PF00881">
    <property type="entry name" value="Nitroreductase"/>
    <property type="match status" value="1"/>
</dbReference>
<feature type="compositionally biased region" description="Low complexity" evidence="4">
    <location>
        <begin position="268"/>
        <end position="290"/>
    </location>
</feature>
<protein>
    <submittedName>
        <fullName evidence="6">Nitroreductase</fullName>
    </submittedName>
</protein>
<accession>A0A0S4QX24</accession>
<evidence type="ECO:0000256" key="4">
    <source>
        <dbReference type="SAM" id="MobiDB-lite"/>
    </source>
</evidence>
<feature type="region of interest" description="Disordered" evidence="4">
    <location>
        <begin position="257"/>
        <end position="313"/>
    </location>
</feature>
<dbReference type="AlphaFoldDB" id="A0A0S4QX24"/>
<dbReference type="PANTHER" id="PTHR23026">
    <property type="entry name" value="NADPH NITROREDUCTASE"/>
    <property type="match status" value="1"/>
</dbReference>
<keyword evidence="2" id="KW-0288">FMN</keyword>
<keyword evidence="1" id="KW-0285">Flavoprotein</keyword>
<name>A0A0S4QX24_9ACTN</name>
<dbReference type="PANTHER" id="PTHR23026:SF90">
    <property type="entry name" value="IODOTYROSINE DEIODINASE 1"/>
    <property type="match status" value="1"/>
</dbReference>
<keyword evidence="3" id="KW-0560">Oxidoreductase</keyword>
<keyword evidence="7" id="KW-1185">Reference proteome</keyword>
<dbReference type="InterPro" id="IPR050627">
    <property type="entry name" value="Nitroreductase/BluB"/>
</dbReference>
<organism evidence="6 7">
    <name type="scientific">Parafrankia irregularis</name>
    <dbReference type="NCBI Taxonomy" id="795642"/>
    <lineage>
        <taxon>Bacteria</taxon>
        <taxon>Bacillati</taxon>
        <taxon>Actinomycetota</taxon>
        <taxon>Actinomycetes</taxon>
        <taxon>Frankiales</taxon>
        <taxon>Frankiaceae</taxon>
        <taxon>Parafrankia</taxon>
    </lineage>
</organism>
<evidence type="ECO:0000256" key="3">
    <source>
        <dbReference type="ARBA" id="ARBA00023002"/>
    </source>
</evidence>
<gene>
    <name evidence="6" type="ORF">Ga0074812_1373</name>
</gene>
<evidence type="ECO:0000313" key="6">
    <source>
        <dbReference type="EMBL" id="CUU60219.1"/>
    </source>
</evidence>
<proteinExistence type="predicted"/>
<dbReference type="Proteomes" id="UP000198802">
    <property type="component" value="Unassembled WGS sequence"/>
</dbReference>
<reference evidence="7" key="1">
    <citation type="submission" date="2015-11" db="EMBL/GenBank/DDBJ databases">
        <authorList>
            <person name="Varghese N."/>
        </authorList>
    </citation>
    <scope>NUCLEOTIDE SEQUENCE [LARGE SCALE GENOMIC DNA]</scope>
    <source>
        <strain evidence="7">DSM 45899</strain>
    </source>
</reference>
<evidence type="ECO:0000313" key="7">
    <source>
        <dbReference type="Proteomes" id="UP000198802"/>
    </source>
</evidence>
<sequence>MTTGESPAPTAPPGLPAGTVFQAGRSGTVFQPGIELPVDTVGLLEGLTTTRAIRRYTDEPVPREVLRTILFAATRAPSGSNRQPFRFVVLTDGPKAQAAKALIGQAARRAWGGKRQADGYDRGSGGVADSPKARTARALQQFVDGFERIPVLILPCLVRYREPTPSEGASVYPACQNLLLAARALGYGGAFTGWNFAVDAELRALLGVPDGTFIAGTITLGRPAGRHGPVRRRPLAELVYEEEWGCPADWAVDPAGTRFTTAGPPRPAAGSLGSAADPGPAADSGPVADADPPRQPRQPRPATVTGRDEGPQP</sequence>
<evidence type="ECO:0000256" key="1">
    <source>
        <dbReference type="ARBA" id="ARBA00022630"/>
    </source>
</evidence>
<dbReference type="SUPFAM" id="SSF55469">
    <property type="entry name" value="FMN-dependent nitroreductase-like"/>
    <property type="match status" value="1"/>
</dbReference>